<accession>A0A7M2HBS2</accession>
<geneLocation type="plasmid" evidence="1 2">
    <name>pRK1-3</name>
</geneLocation>
<protein>
    <submittedName>
        <fullName evidence="1">Uncharacterized protein</fullName>
    </submittedName>
</protein>
<dbReference type="AlphaFoldDB" id="A0A7M2HBS2"/>
<dbReference type="Proteomes" id="UP000397656">
    <property type="component" value="Plasmid pRK1-3"/>
</dbReference>
<sequence>MFIARYRDTKREVETLGTLEEALMWLQTRALPGLFEVVGPRSLNA</sequence>
<dbReference type="EMBL" id="CP062807">
    <property type="protein sequence ID" value="QOT82233.1"/>
    <property type="molecule type" value="Genomic_DNA"/>
</dbReference>
<evidence type="ECO:0000313" key="1">
    <source>
        <dbReference type="EMBL" id="QOT82233.1"/>
    </source>
</evidence>
<organism evidence="1 2">
    <name type="scientific">Cupriavidus basilensis</name>
    <dbReference type="NCBI Taxonomy" id="68895"/>
    <lineage>
        <taxon>Bacteria</taxon>
        <taxon>Pseudomonadati</taxon>
        <taxon>Pseudomonadota</taxon>
        <taxon>Betaproteobacteria</taxon>
        <taxon>Burkholderiales</taxon>
        <taxon>Burkholderiaceae</taxon>
        <taxon>Cupriavidus</taxon>
    </lineage>
</organism>
<keyword evidence="1" id="KW-0614">Plasmid</keyword>
<dbReference type="RefSeq" id="WP_170301899.1">
    <property type="nucleotide sequence ID" value="NZ_CP062807.1"/>
</dbReference>
<dbReference type="GeneID" id="98407096"/>
<evidence type="ECO:0000313" key="2">
    <source>
        <dbReference type="Proteomes" id="UP000397656"/>
    </source>
</evidence>
<proteinExistence type="predicted"/>
<name>A0A7M2HBS2_9BURK</name>
<gene>
    <name evidence="1" type="ORF">F7R26_039685</name>
</gene>
<reference evidence="1 2" key="1">
    <citation type="submission" date="2020-10" db="EMBL/GenBank/DDBJ databases">
        <title>Complete genome sequence of Cupriavidus basilensis CCUG 49340T.</title>
        <authorList>
            <person name="Salva-Serra F."/>
            <person name="Donoso R.A."/>
            <person name="Cho K.H."/>
            <person name="Yoo J.A."/>
            <person name="Lee K."/>
            <person name="Yoon S.-H."/>
            <person name="Perez-Pantoja D."/>
            <person name="Moore E.R.B."/>
        </authorList>
    </citation>
    <scope>NUCLEOTIDE SEQUENCE [LARGE SCALE GENOMIC DNA]</scope>
    <source>
        <strain evidence="2">CCUG 49340</strain>
        <plasmid evidence="1 2">pRK1-3</plasmid>
    </source>
</reference>